<dbReference type="AlphaFoldDB" id="A0A328B695"/>
<dbReference type="EC" id="6.2.1.44" evidence="4"/>
<dbReference type="PANTHER" id="PTHR43767">
    <property type="entry name" value="LONG-CHAIN-FATTY-ACID--COA LIGASE"/>
    <property type="match status" value="1"/>
</dbReference>
<protein>
    <recommendedName>
        <fullName evidence="5">3-methylmercaptopropionyl-CoA ligase</fullName>
        <ecNumber evidence="4">6.2.1.44</ecNumber>
    </recommendedName>
</protein>
<dbReference type="Proteomes" id="UP000249842">
    <property type="component" value="Unassembled WGS sequence"/>
</dbReference>
<accession>A0A328B695</accession>
<dbReference type="PANTHER" id="PTHR43767:SF7">
    <property type="entry name" value="MEDIUM_LONG-CHAIN-FATTY-ACID--COA LIGASE FADD8"/>
    <property type="match status" value="1"/>
</dbReference>
<sequence>MTEAALPPGWPAMSIAQAHALMTQPGSPLETEEKVIGGVPLKVWKNLPPSLRSVVEASRAHGERVFLVYEDERVTFEAFYRAVSAFARELAAQGVGKGDRVAVIMRNLPEWVVAFYAAASLGAVITPLNAWWTGPELEYGLTDSGAKVAIVDAERYQRLSQHLSNCPGLVRVYVSREAEEIAHPWVAKLESVLGSANDWGRLPDQPLPPAEVGPEDDATIFYTSGTTGKPKGALATQRAVNSNIMTAAAAGARGFLRRGEAPPAPDPSAPQRSSLISVPFFHVTGCFAVLNPSLFSGAKLVMMYRWDVVRAFELIEREKIQSAGGVPTIAWQLIEHPARANYDLSSLEAVAYGGAPSAPELVRRIRETFPKSQPGQGWGMTETCATVTSNSAEDYINRPDSCGPAAAVAELQIRDAADGVTVLPAGEVGELWSKGPMNCKLYWNKPEATAQTFVDGWVRTGDLAKLDEEGFCFIIDRAKDMLIRGGENIYCVEVENVLYDHPAVMDAAVVGIPHRTLGEEPAAVVTLKPGAEATEAELRAHVAERLAAFKVPVQIRFWHETLPRNANGKILKNELKKLFEDAPASA</sequence>
<dbReference type="Pfam" id="PF00501">
    <property type="entry name" value="AMP-binding"/>
    <property type="match status" value="1"/>
</dbReference>
<comment type="similarity">
    <text evidence="1">Belongs to the ATP-dependent AMP-binding enzyme family.</text>
</comment>
<organism evidence="8 9">
    <name type="scientific">Phenylobacterium hankyongense</name>
    <dbReference type="NCBI Taxonomy" id="1813876"/>
    <lineage>
        <taxon>Bacteria</taxon>
        <taxon>Pseudomonadati</taxon>
        <taxon>Pseudomonadota</taxon>
        <taxon>Alphaproteobacteria</taxon>
        <taxon>Caulobacterales</taxon>
        <taxon>Caulobacteraceae</taxon>
        <taxon>Phenylobacterium</taxon>
    </lineage>
</organism>
<dbReference type="Gene3D" id="3.40.50.980">
    <property type="match status" value="2"/>
</dbReference>
<dbReference type="Gene3D" id="2.30.38.10">
    <property type="entry name" value="Luciferase, Domain 3"/>
    <property type="match status" value="1"/>
</dbReference>
<dbReference type="InterPro" id="IPR025110">
    <property type="entry name" value="AMP-bd_C"/>
</dbReference>
<dbReference type="PROSITE" id="PS00455">
    <property type="entry name" value="AMP_BINDING"/>
    <property type="match status" value="1"/>
</dbReference>
<name>A0A328B695_9CAUL</name>
<dbReference type="RefSeq" id="WP_111458676.1">
    <property type="nucleotide sequence ID" value="NZ_QFYP01000001.1"/>
</dbReference>
<dbReference type="Gene3D" id="3.30.300.30">
    <property type="match status" value="1"/>
</dbReference>
<dbReference type="FunFam" id="3.30.300.30:FF:000008">
    <property type="entry name" value="2,3-dihydroxybenzoate-AMP ligase"/>
    <property type="match status" value="1"/>
</dbReference>
<dbReference type="InterPro" id="IPR000873">
    <property type="entry name" value="AMP-dep_synth/lig_dom"/>
</dbReference>
<comment type="caution">
    <text evidence="8">The sequence shown here is derived from an EMBL/GenBank/DDBJ whole genome shotgun (WGS) entry which is preliminary data.</text>
</comment>
<reference evidence="9" key="1">
    <citation type="submission" date="2018-05" db="EMBL/GenBank/DDBJ databases">
        <authorList>
            <person name="Li X."/>
        </authorList>
    </citation>
    <scope>NUCLEOTIDE SEQUENCE [LARGE SCALE GENOMIC DNA]</scope>
    <source>
        <strain evidence="9">HKS-05</strain>
    </source>
</reference>
<dbReference type="InterPro" id="IPR045851">
    <property type="entry name" value="AMP-bd_C_sf"/>
</dbReference>
<evidence type="ECO:0000313" key="9">
    <source>
        <dbReference type="Proteomes" id="UP000249842"/>
    </source>
</evidence>
<evidence type="ECO:0000259" key="6">
    <source>
        <dbReference type="Pfam" id="PF00501"/>
    </source>
</evidence>
<evidence type="ECO:0000256" key="2">
    <source>
        <dbReference type="ARBA" id="ARBA00022598"/>
    </source>
</evidence>
<evidence type="ECO:0000256" key="3">
    <source>
        <dbReference type="ARBA" id="ARBA00051915"/>
    </source>
</evidence>
<proteinExistence type="inferred from homology"/>
<dbReference type="InterPro" id="IPR020845">
    <property type="entry name" value="AMP-binding_CS"/>
</dbReference>
<keyword evidence="2 8" id="KW-0436">Ligase</keyword>
<dbReference type="InterPro" id="IPR050237">
    <property type="entry name" value="ATP-dep_AMP-bd_enzyme"/>
</dbReference>
<dbReference type="Pfam" id="PF13193">
    <property type="entry name" value="AMP-binding_C"/>
    <property type="match status" value="1"/>
</dbReference>
<evidence type="ECO:0000256" key="4">
    <source>
        <dbReference type="ARBA" id="ARBA00066616"/>
    </source>
</evidence>
<feature type="domain" description="AMP-dependent synthetase/ligase" evidence="6">
    <location>
        <begin position="57"/>
        <end position="443"/>
    </location>
</feature>
<dbReference type="SUPFAM" id="SSF56801">
    <property type="entry name" value="Acetyl-CoA synthetase-like"/>
    <property type="match status" value="1"/>
</dbReference>
<evidence type="ECO:0000313" key="8">
    <source>
        <dbReference type="EMBL" id="RAK61384.1"/>
    </source>
</evidence>
<evidence type="ECO:0000256" key="5">
    <source>
        <dbReference type="ARBA" id="ARBA00067668"/>
    </source>
</evidence>
<feature type="domain" description="AMP-binding enzyme C-terminal" evidence="7">
    <location>
        <begin position="493"/>
        <end position="569"/>
    </location>
</feature>
<evidence type="ECO:0000259" key="7">
    <source>
        <dbReference type="Pfam" id="PF13193"/>
    </source>
</evidence>
<dbReference type="GO" id="GO:0016877">
    <property type="term" value="F:ligase activity, forming carbon-sulfur bonds"/>
    <property type="evidence" value="ECO:0007669"/>
    <property type="project" value="UniProtKB-ARBA"/>
</dbReference>
<keyword evidence="9" id="KW-1185">Reference proteome</keyword>
<evidence type="ECO:0000256" key="1">
    <source>
        <dbReference type="ARBA" id="ARBA00006432"/>
    </source>
</evidence>
<comment type="catalytic activity">
    <reaction evidence="3">
        <text>3-(methylsulfanyl)propanoate + ATP + CoA = 3-(methylsulfanyl)propanoyl-CoA + AMP + diphosphate</text>
        <dbReference type="Rhea" id="RHEA:43052"/>
        <dbReference type="ChEBI" id="CHEBI:30616"/>
        <dbReference type="ChEBI" id="CHEBI:33019"/>
        <dbReference type="ChEBI" id="CHEBI:49016"/>
        <dbReference type="ChEBI" id="CHEBI:57287"/>
        <dbReference type="ChEBI" id="CHEBI:82815"/>
        <dbReference type="ChEBI" id="CHEBI:456215"/>
        <dbReference type="EC" id="6.2.1.44"/>
    </reaction>
    <physiologicalReaction direction="left-to-right" evidence="3">
        <dbReference type="Rhea" id="RHEA:43053"/>
    </physiologicalReaction>
</comment>
<gene>
    <name evidence="8" type="ORF">DJ021_17030</name>
</gene>
<dbReference type="EMBL" id="QFYP01000001">
    <property type="protein sequence ID" value="RAK61384.1"/>
    <property type="molecule type" value="Genomic_DNA"/>
</dbReference>
<dbReference type="OrthoDB" id="9803968at2"/>